<sequence length="479" mass="52749">MKQMKNGVAIGAVALFALTGCVADVAYVPDNSGTQDPCVQGPCQETPAKQEVAQEVAYKDLNQVSAPVAAAPVAATPVAAAPMYAQQDLGDGLPMNVQPGECYSRCLAPAVFEDVEEEIEVAPAMEKTEIIPAEYEWVDEQVVAKEASEEIRVIPAKYDWVEEQVVVKEASEEIKAIPAKYEWQNVQEVIKEASEELKAIPAVYAWQEGQVMVSPEIVTVTITDPGYKEVKEQVLVKAPSAKWIKKATHCSPEDVKMGLTDCDTLCYVAVPAMYKTVIKKVPTDCAGNVAGCREEVVIPAEYKPVRTKVVVEPARTETIQVPAEYRNVRKQVLVEPARTETVQIPAEYRNVRKKVMVEPARTEIVQIPAEYKTVKVKKLVKDAEEKVVTIPAEYKTITKKVKVSDSKIVWRPALCEDEAVDSKIREMQSALSREGFYTSEINGVLTPETNEALRAYQVERGLPQGGGMTIETLESLGIY</sequence>
<feature type="domain" description="Peptidoglycan binding-like" evidence="2">
    <location>
        <begin position="422"/>
        <end position="476"/>
    </location>
</feature>
<dbReference type="InterPro" id="IPR036366">
    <property type="entry name" value="PGBDSf"/>
</dbReference>
<organism evidence="3">
    <name type="scientific">Candidatus Electrothrix aestuarii</name>
    <dbReference type="NCBI Taxonomy" id="3062594"/>
    <lineage>
        <taxon>Bacteria</taxon>
        <taxon>Pseudomonadati</taxon>
        <taxon>Thermodesulfobacteriota</taxon>
        <taxon>Desulfobulbia</taxon>
        <taxon>Desulfobulbales</taxon>
        <taxon>Desulfobulbaceae</taxon>
        <taxon>Candidatus Electrothrix</taxon>
    </lineage>
</organism>
<reference evidence="3" key="2">
    <citation type="submission" date="2024-06" db="EMBL/GenBank/DDBJ databases">
        <authorList>
            <person name="Plum-Jensen L.E."/>
            <person name="Schramm A."/>
            <person name="Marshall I.P.G."/>
        </authorList>
    </citation>
    <scope>NUCLEOTIDE SEQUENCE</scope>
    <source>
        <strain evidence="3">Rat1</strain>
    </source>
</reference>
<dbReference type="SUPFAM" id="SSF47090">
    <property type="entry name" value="PGBD-like"/>
    <property type="match status" value="1"/>
</dbReference>
<evidence type="ECO:0000256" key="1">
    <source>
        <dbReference type="SAM" id="SignalP"/>
    </source>
</evidence>
<protein>
    <submittedName>
        <fullName evidence="3">Peptidoglycan-binding domain-containing protein</fullName>
    </submittedName>
</protein>
<evidence type="ECO:0000313" key="3">
    <source>
        <dbReference type="EMBL" id="XCN75034.1"/>
    </source>
</evidence>
<proteinExistence type="predicted"/>
<dbReference type="EMBL" id="CP159373">
    <property type="protein sequence ID" value="XCN75034.1"/>
    <property type="molecule type" value="Genomic_DNA"/>
</dbReference>
<gene>
    <name evidence="3" type="ORF">Q3M24_09960</name>
</gene>
<feature type="signal peptide" evidence="1">
    <location>
        <begin position="1"/>
        <end position="23"/>
    </location>
</feature>
<dbReference type="InterPro" id="IPR036365">
    <property type="entry name" value="PGBD-like_sf"/>
</dbReference>
<feature type="chain" id="PRO_5043616707" evidence="1">
    <location>
        <begin position="24"/>
        <end position="479"/>
    </location>
</feature>
<dbReference type="AlphaFoldDB" id="A0AAU8M1E8"/>
<evidence type="ECO:0000259" key="2">
    <source>
        <dbReference type="Pfam" id="PF01471"/>
    </source>
</evidence>
<accession>A0AAU8M1E8</accession>
<keyword evidence="1" id="KW-0732">Signal</keyword>
<dbReference type="InterPro" id="IPR002477">
    <property type="entry name" value="Peptidoglycan-bd-like"/>
</dbReference>
<dbReference type="KEGG" id="eaj:Q3M24_09960"/>
<dbReference type="Pfam" id="PF01471">
    <property type="entry name" value="PG_binding_1"/>
    <property type="match status" value="1"/>
</dbReference>
<dbReference type="Gene3D" id="1.10.101.10">
    <property type="entry name" value="PGBD-like superfamily/PGBD"/>
    <property type="match status" value="1"/>
</dbReference>
<name>A0AAU8M1E8_9BACT</name>
<reference evidence="3" key="1">
    <citation type="journal article" date="2024" name="Syst. Appl. Microbiol.">
        <title>First single-strain enrichments of Electrothrix cable bacteria, description of E. aestuarii sp. nov. and E. rattekaaiensis sp. nov., and proposal of a cable bacteria taxonomy following the rules of the SeqCode.</title>
        <authorList>
            <person name="Plum-Jensen L.E."/>
            <person name="Schramm A."/>
            <person name="Marshall I.P.G."/>
        </authorList>
    </citation>
    <scope>NUCLEOTIDE SEQUENCE</scope>
    <source>
        <strain evidence="3">Rat1</strain>
    </source>
</reference>
<dbReference type="PROSITE" id="PS51257">
    <property type="entry name" value="PROKAR_LIPOPROTEIN"/>
    <property type="match status" value="1"/>
</dbReference>